<dbReference type="PANTHER" id="PTHR37422:SF17">
    <property type="entry name" value="O-ANTIGEN LIGASE"/>
    <property type="match status" value="1"/>
</dbReference>
<feature type="transmembrane region" description="Helical" evidence="5">
    <location>
        <begin position="198"/>
        <end position="214"/>
    </location>
</feature>
<evidence type="ECO:0000313" key="8">
    <source>
        <dbReference type="Proteomes" id="UP000250744"/>
    </source>
</evidence>
<dbReference type="GO" id="GO:0016020">
    <property type="term" value="C:membrane"/>
    <property type="evidence" value="ECO:0007669"/>
    <property type="project" value="UniProtKB-SubCell"/>
</dbReference>
<feature type="transmembrane region" description="Helical" evidence="5">
    <location>
        <begin position="223"/>
        <end position="241"/>
    </location>
</feature>
<keyword evidence="2 5" id="KW-0812">Transmembrane</keyword>
<gene>
    <name evidence="7" type="ORF">DN062_10270</name>
</gene>
<evidence type="ECO:0000256" key="3">
    <source>
        <dbReference type="ARBA" id="ARBA00022989"/>
    </source>
</evidence>
<feature type="transmembrane region" description="Helical" evidence="5">
    <location>
        <begin position="115"/>
        <end position="135"/>
    </location>
</feature>
<feature type="transmembrane region" description="Helical" evidence="5">
    <location>
        <begin position="62"/>
        <end position="83"/>
    </location>
</feature>
<evidence type="ECO:0000256" key="2">
    <source>
        <dbReference type="ARBA" id="ARBA00022692"/>
    </source>
</evidence>
<accession>A0A364NM40</accession>
<dbReference type="PANTHER" id="PTHR37422">
    <property type="entry name" value="TEICHURONIC ACID BIOSYNTHESIS PROTEIN TUAE"/>
    <property type="match status" value="1"/>
</dbReference>
<feature type="transmembrane region" description="Helical" evidence="5">
    <location>
        <begin position="150"/>
        <end position="168"/>
    </location>
</feature>
<sequence length="406" mass="45512">MNNTLPLRGQLTFLYLNSFLVFLLLVNLIVGDVHLVRNIFALLALLVVPFVICKAKIEASDGFWLVSLLVFGVYHLLHILLLGDWSEHGSGYIKFVLFAVFYIYLLQTGYIRESIYLGVVCGSLLTLFSGALEVWQSSGDERIGVGHNPIVFSNLLLIYCLVLVNFLFRSYALPYKLGVGVILLGLLILLSFTGTRGAYLTLIALVVFFAYMKLRTSANKRSLAIIVLVLVPIVLVGSYFSHDGLKDRVQDTRVEIETIMEGDFNTSLGLRLNAWWISAGLIKEQPLFGIGESLDRLNAESERWVAEHQLSFNAITELSHVHNQYVQETLEYGVFGLLCLILLGIAFAFRVPESTRVLVYGLLIIFLVLSLTDTVFKTNVWVTAFFVVGSILRLESKAVSMRDVLR</sequence>
<comment type="caution">
    <text evidence="7">The sequence shown here is derived from an EMBL/GenBank/DDBJ whole genome shotgun (WGS) entry which is preliminary data.</text>
</comment>
<evidence type="ECO:0000256" key="4">
    <source>
        <dbReference type="ARBA" id="ARBA00023136"/>
    </source>
</evidence>
<keyword evidence="8" id="KW-1185">Reference proteome</keyword>
<dbReference type="Proteomes" id="UP000250744">
    <property type="component" value="Unassembled WGS sequence"/>
</dbReference>
<comment type="subcellular location">
    <subcellularLocation>
        <location evidence="1">Membrane</location>
        <topology evidence="1">Multi-pass membrane protein</topology>
    </subcellularLocation>
</comment>
<protein>
    <recommendedName>
        <fullName evidence="6">O-antigen ligase-related domain-containing protein</fullName>
    </recommendedName>
</protein>
<dbReference type="OrthoDB" id="8576060at2"/>
<evidence type="ECO:0000256" key="5">
    <source>
        <dbReference type="SAM" id="Phobius"/>
    </source>
</evidence>
<feature type="transmembrane region" description="Helical" evidence="5">
    <location>
        <begin position="12"/>
        <end position="30"/>
    </location>
</feature>
<feature type="transmembrane region" description="Helical" evidence="5">
    <location>
        <begin position="357"/>
        <end position="372"/>
    </location>
</feature>
<feature type="transmembrane region" description="Helical" evidence="5">
    <location>
        <begin position="36"/>
        <end position="55"/>
    </location>
</feature>
<organism evidence="7 8">
    <name type="scientific">Nitrincola tibetensis</name>
    <dbReference type="NCBI Taxonomy" id="2219697"/>
    <lineage>
        <taxon>Bacteria</taxon>
        <taxon>Pseudomonadati</taxon>
        <taxon>Pseudomonadota</taxon>
        <taxon>Gammaproteobacteria</taxon>
        <taxon>Oceanospirillales</taxon>
        <taxon>Oceanospirillaceae</taxon>
        <taxon>Nitrincola</taxon>
    </lineage>
</organism>
<evidence type="ECO:0000313" key="7">
    <source>
        <dbReference type="EMBL" id="RAU18153.1"/>
    </source>
</evidence>
<dbReference type="InterPro" id="IPR051533">
    <property type="entry name" value="WaaL-like"/>
</dbReference>
<dbReference type="Pfam" id="PF04932">
    <property type="entry name" value="Wzy_C"/>
    <property type="match status" value="1"/>
</dbReference>
<feature type="transmembrane region" description="Helical" evidence="5">
    <location>
        <begin position="89"/>
        <end position="106"/>
    </location>
</feature>
<proteinExistence type="predicted"/>
<reference evidence="7 8" key="1">
    <citation type="submission" date="2018-06" db="EMBL/GenBank/DDBJ databases">
        <title>Nitrincola tibetense sp. nov., isolated from Lake XuguoCo on Tibetan Plateau.</title>
        <authorList>
            <person name="Xing P."/>
        </authorList>
    </citation>
    <scope>NUCLEOTIDE SEQUENCE [LARGE SCALE GENOMIC DNA]</scope>
    <source>
        <strain evidence="8">xg18</strain>
    </source>
</reference>
<dbReference type="InterPro" id="IPR007016">
    <property type="entry name" value="O-antigen_ligase-rel_domated"/>
</dbReference>
<dbReference type="EMBL" id="QKRX01000006">
    <property type="protein sequence ID" value="RAU18153.1"/>
    <property type="molecule type" value="Genomic_DNA"/>
</dbReference>
<evidence type="ECO:0000259" key="6">
    <source>
        <dbReference type="Pfam" id="PF04932"/>
    </source>
</evidence>
<keyword evidence="3 5" id="KW-1133">Transmembrane helix</keyword>
<evidence type="ECO:0000256" key="1">
    <source>
        <dbReference type="ARBA" id="ARBA00004141"/>
    </source>
</evidence>
<name>A0A364NM40_9GAMM</name>
<dbReference type="AlphaFoldDB" id="A0A364NM40"/>
<feature type="domain" description="O-antigen ligase-related" evidence="6">
    <location>
        <begin position="182"/>
        <end position="341"/>
    </location>
</feature>
<feature type="transmembrane region" description="Helical" evidence="5">
    <location>
        <begin position="332"/>
        <end position="350"/>
    </location>
</feature>
<keyword evidence="4 5" id="KW-0472">Membrane</keyword>
<dbReference type="RefSeq" id="WP_112159231.1">
    <property type="nucleotide sequence ID" value="NZ_QKRX01000006.1"/>
</dbReference>